<proteinExistence type="predicted"/>
<dbReference type="Proteomes" id="UP000670092">
    <property type="component" value="Unassembled WGS sequence"/>
</dbReference>
<feature type="region of interest" description="Disordered" evidence="1">
    <location>
        <begin position="1"/>
        <end position="24"/>
    </location>
</feature>
<evidence type="ECO:0000313" key="2">
    <source>
        <dbReference type="EMBL" id="KAG5299952.1"/>
    </source>
</evidence>
<organism evidence="2 3">
    <name type="scientific">Ajellomyces capsulatus</name>
    <name type="common">Darling's disease fungus</name>
    <name type="synonym">Histoplasma capsulatum</name>
    <dbReference type="NCBI Taxonomy" id="5037"/>
    <lineage>
        <taxon>Eukaryota</taxon>
        <taxon>Fungi</taxon>
        <taxon>Dikarya</taxon>
        <taxon>Ascomycota</taxon>
        <taxon>Pezizomycotina</taxon>
        <taxon>Eurotiomycetes</taxon>
        <taxon>Eurotiomycetidae</taxon>
        <taxon>Onygenales</taxon>
        <taxon>Ajellomycetaceae</taxon>
        <taxon>Histoplasma</taxon>
    </lineage>
</organism>
<reference evidence="2 3" key="1">
    <citation type="submission" date="2021-01" db="EMBL/GenBank/DDBJ databases">
        <title>Chromosome-level genome assembly of a human fungal pathogen reveals clustering of transcriptionally co-regulated genes.</title>
        <authorList>
            <person name="Voorhies M."/>
            <person name="Cohen S."/>
            <person name="Shea T.P."/>
            <person name="Petrus S."/>
            <person name="Munoz J.F."/>
            <person name="Poplawski S."/>
            <person name="Goldman W.E."/>
            <person name="Michael T."/>
            <person name="Cuomo C.A."/>
            <person name="Sil A."/>
            <person name="Beyhan S."/>
        </authorList>
    </citation>
    <scope>NUCLEOTIDE SEQUENCE [LARGE SCALE GENOMIC DNA]</scope>
    <source>
        <strain evidence="2 3">G184AR</strain>
    </source>
</reference>
<name>A0A8H7Z179_AJECA</name>
<dbReference type="EMBL" id="JAEVHI010000002">
    <property type="protein sequence ID" value="KAG5299952.1"/>
    <property type="molecule type" value="Genomic_DNA"/>
</dbReference>
<protein>
    <submittedName>
        <fullName evidence="2">Uncharacterized protein</fullName>
    </submittedName>
</protein>
<comment type="caution">
    <text evidence="2">The sequence shown here is derived from an EMBL/GenBank/DDBJ whole genome shotgun (WGS) entry which is preliminary data.</text>
</comment>
<sequence length="90" mass="10489">MPTHDINTIATNQERKLAPSSRTKGECIATNEKGRRTEARASTHSCSLVFCLEYLPIAEYLEPSSPKLNVMTRKSMWLSFWHFKHCYRRE</sequence>
<dbReference type="VEuPathDB" id="FungiDB:I7I52_10434"/>
<evidence type="ECO:0000256" key="1">
    <source>
        <dbReference type="SAM" id="MobiDB-lite"/>
    </source>
</evidence>
<evidence type="ECO:0000313" key="3">
    <source>
        <dbReference type="Proteomes" id="UP000670092"/>
    </source>
</evidence>
<dbReference type="AlphaFoldDB" id="A0A8H7Z179"/>
<gene>
    <name evidence="2" type="ORF">I7I52_10434</name>
</gene>
<accession>A0A8H7Z179</accession>
<feature type="compositionally biased region" description="Polar residues" evidence="1">
    <location>
        <begin position="1"/>
        <end position="12"/>
    </location>
</feature>